<keyword evidence="3" id="KW-1185">Reference proteome</keyword>
<dbReference type="STRING" id="1149755.A0A2J6R859"/>
<dbReference type="SUPFAM" id="SSF54427">
    <property type="entry name" value="NTF2-like"/>
    <property type="match status" value="1"/>
</dbReference>
<protein>
    <recommendedName>
        <fullName evidence="1">NTF2 domain-containing protein</fullName>
    </recommendedName>
</protein>
<dbReference type="Gene3D" id="3.10.450.50">
    <property type="match status" value="1"/>
</dbReference>
<feature type="domain" description="NTF2" evidence="1">
    <location>
        <begin position="16"/>
        <end position="173"/>
    </location>
</feature>
<evidence type="ECO:0000313" key="2">
    <source>
        <dbReference type="EMBL" id="PMD34709.1"/>
    </source>
</evidence>
<dbReference type="PANTHER" id="PTHR12612">
    <property type="entry name" value="NUCLEAR TRANSPORT FACTOR 2"/>
    <property type="match status" value="1"/>
</dbReference>
<dbReference type="InterPro" id="IPR032710">
    <property type="entry name" value="NTF2-like_dom_sf"/>
</dbReference>
<dbReference type="InterPro" id="IPR045875">
    <property type="entry name" value="NTF2"/>
</dbReference>
<dbReference type="PROSITE" id="PS50177">
    <property type="entry name" value="NTF2_DOMAIN"/>
    <property type="match status" value="1"/>
</dbReference>
<sequence length="175" mass="19496">MADISEDTEVKVATDAAQHFVDTFYPTLGNPKTKATIASFYIKPTLVSPQRPDITLNGNVMTDPSEVQKMFETQIPKAFYEVQSFDCHLVNPNYNVGLDDAALGPNKDGKKMSIVVMVSGSVKYYKTSEEEEARAEARGFTETFVLVPNQDAQNPKAAKGLKRWLIQSQNFRLVL</sequence>
<dbReference type="InterPro" id="IPR018222">
    <property type="entry name" value="Nuclear_transport_factor_2_euk"/>
</dbReference>
<evidence type="ECO:0000313" key="3">
    <source>
        <dbReference type="Proteomes" id="UP000235786"/>
    </source>
</evidence>
<name>A0A2J6R859_HYAVF</name>
<proteinExistence type="predicted"/>
<reference evidence="2 3" key="1">
    <citation type="submission" date="2016-04" db="EMBL/GenBank/DDBJ databases">
        <title>A degradative enzymes factory behind the ericoid mycorrhizal symbiosis.</title>
        <authorList>
            <consortium name="DOE Joint Genome Institute"/>
            <person name="Martino E."/>
            <person name="Morin E."/>
            <person name="Grelet G."/>
            <person name="Kuo A."/>
            <person name="Kohler A."/>
            <person name="Daghino S."/>
            <person name="Barry K."/>
            <person name="Choi C."/>
            <person name="Cichocki N."/>
            <person name="Clum A."/>
            <person name="Copeland A."/>
            <person name="Hainaut M."/>
            <person name="Haridas S."/>
            <person name="Labutti K."/>
            <person name="Lindquist E."/>
            <person name="Lipzen A."/>
            <person name="Khouja H.-R."/>
            <person name="Murat C."/>
            <person name="Ohm R."/>
            <person name="Olson A."/>
            <person name="Spatafora J."/>
            <person name="Veneault-Fourrey C."/>
            <person name="Henrissat B."/>
            <person name="Grigoriev I."/>
            <person name="Martin F."/>
            <person name="Perotto S."/>
        </authorList>
    </citation>
    <scope>NUCLEOTIDE SEQUENCE [LARGE SCALE GENOMIC DNA]</scope>
    <source>
        <strain evidence="2 3">F</strain>
    </source>
</reference>
<accession>A0A2J6R859</accession>
<dbReference type="OrthoDB" id="25408at2759"/>
<dbReference type="AlphaFoldDB" id="A0A2J6R859"/>
<dbReference type="EMBL" id="KZ613953">
    <property type="protein sequence ID" value="PMD34709.1"/>
    <property type="molecule type" value="Genomic_DNA"/>
</dbReference>
<dbReference type="GO" id="GO:0006913">
    <property type="term" value="P:nucleocytoplasmic transport"/>
    <property type="evidence" value="ECO:0007669"/>
    <property type="project" value="InterPro"/>
</dbReference>
<gene>
    <name evidence="2" type="ORF">L207DRAFT_496556</name>
</gene>
<dbReference type="Proteomes" id="UP000235786">
    <property type="component" value="Unassembled WGS sequence"/>
</dbReference>
<organism evidence="2 3">
    <name type="scientific">Hyaloscypha variabilis (strain UAMH 11265 / GT02V1 / F)</name>
    <name type="common">Meliniomyces variabilis</name>
    <dbReference type="NCBI Taxonomy" id="1149755"/>
    <lineage>
        <taxon>Eukaryota</taxon>
        <taxon>Fungi</taxon>
        <taxon>Dikarya</taxon>
        <taxon>Ascomycota</taxon>
        <taxon>Pezizomycotina</taxon>
        <taxon>Leotiomycetes</taxon>
        <taxon>Helotiales</taxon>
        <taxon>Hyaloscyphaceae</taxon>
        <taxon>Hyaloscypha</taxon>
        <taxon>Hyaloscypha variabilis</taxon>
    </lineage>
</organism>
<evidence type="ECO:0000259" key="1">
    <source>
        <dbReference type="PROSITE" id="PS50177"/>
    </source>
</evidence>